<dbReference type="OrthoDB" id="9974150at2"/>
<comment type="caution">
    <text evidence="1">The sequence shown here is derived from an EMBL/GenBank/DDBJ whole genome shotgun (WGS) entry which is preliminary data.</text>
</comment>
<dbReference type="AlphaFoldDB" id="A0A4Z0NN45"/>
<dbReference type="Proteomes" id="UP000297535">
    <property type="component" value="Unassembled WGS sequence"/>
</dbReference>
<proteinExistence type="predicted"/>
<evidence type="ECO:0000313" key="2">
    <source>
        <dbReference type="Proteomes" id="UP000297535"/>
    </source>
</evidence>
<name>A0A4Z0NN45_9HYPH</name>
<evidence type="ECO:0000313" key="1">
    <source>
        <dbReference type="EMBL" id="TGD97328.1"/>
    </source>
</evidence>
<dbReference type="RefSeq" id="WP_135416864.1">
    <property type="nucleotide sequence ID" value="NZ_SRLB01000014.1"/>
</dbReference>
<sequence length="109" mass="11533">MLTTLDPGPVPMSAAVRRAPSILDLLLQGDLLDGDIDAAVDAYLADPTAESYALHALYRIDFAEIAAAMRVSARCARDAGGRDGRQALMCALLLHRPRLLQLPVAAPPG</sequence>
<protein>
    <submittedName>
        <fullName evidence="1">Uncharacterized protein</fullName>
    </submittedName>
</protein>
<organism evidence="1 2">
    <name type="scientific">Methylobacterium nonmethylotrophicum</name>
    <dbReference type="NCBI Taxonomy" id="1141884"/>
    <lineage>
        <taxon>Bacteria</taxon>
        <taxon>Pseudomonadati</taxon>
        <taxon>Pseudomonadota</taxon>
        <taxon>Alphaproteobacteria</taxon>
        <taxon>Hyphomicrobiales</taxon>
        <taxon>Methylobacteriaceae</taxon>
        <taxon>Methylobacterium</taxon>
    </lineage>
</organism>
<accession>A0A4Z0NN45</accession>
<gene>
    <name evidence="1" type="ORF">EU555_19335</name>
</gene>
<keyword evidence="2" id="KW-1185">Reference proteome</keyword>
<reference evidence="1 2" key="1">
    <citation type="submission" date="2019-04" db="EMBL/GenBank/DDBJ databases">
        <authorList>
            <person name="Feng G."/>
            <person name="Zhu H."/>
        </authorList>
    </citation>
    <scope>NUCLEOTIDE SEQUENCE [LARGE SCALE GENOMIC DNA]</scope>
    <source>
        <strain evidence="1 2">6HR-1</strain>
    </source>
</reference>
<dbReference type="EMBL" id="SRLB01000014">
    <property type="protein sequence ID" value="TGD97328.1"/>
    <property type="molecule type" value="Genomic_DNA"/>
</dbReference>